<keyword evidence="3 5" id="KW-0347">Helicase</keyword>
<dbReference type="Pfam" id="PF00271">
    <property type="entry name" value="Helicase_C"/>
    <property type="match status" value="1"/>
</dbReference>
<evidence type="ECO:0000313" key="8">
    <source>
        <dbReference type="EMBL" id="NCU17381.1"/>
    </source>
</evidence>
<organism evidence="8 9">
    <name type="scientific">Pallidibacillus pasinlerensis</name>
    <dbReference type="NCBI Taxonomy" id="2703818"/>
    <lineage>
        <taxon>Bacteria</taxon>
        <taxon>Bacillati</taxon>
        <taxon>Bacillota</taxon>
        <taxon>Bacilli</taxon>
        <taxon>Bacillales</taxon>
        <taxon>Bacillaceae</taxon>
        <taxon>Pallidibacillus</taxon>
    </lineage>
</organism>
<keyword evidence="9" id="KW-1185">Reference proteome</keyword>
<dbReference type="PANTHER" id="PTHR47963">
    <property type="entry name" value="DEAD-BOX ATP-DEPENDENT RNA HELICASE 47, MITOCHONDRIAL"/>
    <property type="match status" value="1"/>
</dbReference>
<reference evidence="8 9" key="1">
    <citation type="submission" date="2020-01" db="EMBL/GenBank/DDBJ databases">
        <title>A novel Bacillus sp. from Pasinler.</title>
        <authorList>
            <person name="Adiguzel A."/>
            <person name="Ay H."/>
            <person name="Baltaci M.O."/>
        </authorList>
    </citation>
    <scope>NUCLEOTIDE SEQUENCE [LARGE SCALE GENOMIC DNA]</scope>
    <source>
        <strain evidence="8 9">P1</strain>
    </source>
</reference>
<protein>
    <submittedName>
        <fullName evidence="8">DEAD/DEAH box helicase</fullName>
    </submittedName>
</protein>
<dbReference type="SUPFAM" id="SSF52540">
    <property type="entry name" value="P-loop containing nucleoside triphosphate hydrolases"/>
    <property type="match status" value="1"/>
</dbReference>
<dbReference type="InterPro" id="IPR001650">
    <property type="entry name" value="Helicase_C-like"/>
</dbReference>
<evidence type="ECO:0000256" key="3">
    <source>
        <dbReference type="ARBA" id="ARBA00022806"/>
    </source>
</evidence>
<dbReference type="PANTHER" id="PTHR47963:SF7">
    <property type="entry name" value="ATP-DEPENDENT RNA HELICASE YFML-RELATED"/>
    <property type="match status" value="1"/>
</dbReference>
<dbReference type="SMART" id="SM00487">
    <property type="entry name" value="DEXDc"/>
    <property type="match status" value="1"/>
</dbReference>
<dbReference type="Gene3D" id="3.40.50.300">
    <property type="entry name" value="P-loop containing nucleotide triphosphate hydrolases"/>
    <property type="match status" value="2"/>
</dbReference>
<accession>A0ABX0A1Z0</accession>
<feature type="domain" description="Helicase ATP-binding" evidence="6">
    <location>
        <begin position="34"/>
        <end position="204"/>
    </location>
</feature>
<evidence type="ECO:0000259" key="7">
    <source>
        <dbReference type="PROSITE" id="PS51194"/>
    </source>
</evidence>
<dbReference type="InterPro" id="IPR044742">
    <property type="entry name" value="DEAD/DEAH_RhlB"/>
</dbReference>
<comment type="caution">
    <text evidence="8">The sequence shown here is derived from an EMBL/GenBank/DDBJ whole genome shotgun (WGS) entry which is preliminary data.</text>
</comment>
<dbReference type="InterPro" id="IPR050547">
    <property type="entry name" value="DEAD_box_RNA_helicases"/>
</dbReference>
<comment type="similarity">
    <text evidence="5">Belongs to the DEAD box helicase family.</text>
</comment>
<dbReference type="Pfam" id="PF00270">
    <property type="entry name" value="DEAD"/>
    <property type="match status" value="1"/>
</dbReference>
<evidence type="ECO:0000313" key="9">
    <source>
        <dbReference type="Proteomes" id="UP000743899"/>
    </source>
</evidence>
<evidence type="ECO:0000256" key="5">
    <source>
        <dbReference type="RuleBase" id="RU000492"/>
    </source>
</evidence>
<dbReference type="SMART" id="SM00490">
    <property type="entry name" value="HELICc"/>
    <property type="match status" value="1"/>
</dbReference>
<evidence type="ECO:0000256" key="4">
    <source>
        <dbReference type="ARBA" id="ARBA00022840"/>
    </source>
</evidence>
<dbReference type="RefSeq" id="WP_161920214.1">
    <property type="nucleotide sequence ID" value="NZ_JAACYS010000020.1"/>
</dbReference>
<evidence type="ECO:0000259" key="6">
    <source>
        <dbReference type="PROSITE" id="PS51192"/>
    </source>
</evidence>
<keyword evidence="1 5" id="KW-0547">Nucleotide-binding</keyword>
<dbReference type="Proteomes" id="UP000743899">
    <property type="component" value="Unassembled WGS sequence"/>
</dbReference>
<dbReference type="CDD" id="cd18787">
    <property type="entry name" value="SF2_C_DEAD"/>
    <property type="match status" value="1"/>
</dbReference>
<dbReference type="EMBL" id="JAACYS010000020">
    <property type="protein sequence ID" value="NCU17381.1"/>
    <property type="molecule type" value="Genomic_DNA"/>
</dbReference>
<gene>
    <name evidence="8" type="ORF">GW534_06295</name>
</gene>
<dbReference type="InterPro" id="IPR000629">
    <property type="entry name" value="RNA-helicase_DEAD-box_CS"/>
</dbReference>
<feature type="domain" description="Helicase C-terminal" evidence="7">
    <location>
        <begin position="229"/>
        <end position="373"/>
    </location>
</feature>
<name>A0ABX0A1Z0_9BACI</name>
<sequence length="375" mass="42346">MTTLLQLQNLKNFIYENWQHSGFQQPTPIQKQAIPQILQGKDVIAQSPTGSGKTLAYVIPILEKIDESIKGLQAVILVPSRELAMQILDVIRAFSKGTSLKCAAFIGGANIKKQIEKLKEKPQIAVGTPGRIFELVKMKKMKMHQVKMIVIDEADELLGQEHIQQVEATIKSTLKDRQILLFSATMTKETEERAKTIMNEPVHISIDKSQKQGNTEHFYIPSEQREKIDVVRKIFHTNPGRAILFIKNSELLEEVAIKLTFHGLKVAVLAGESKKWDRKQAIKDFRSGKISFLLTTDVAARGLDIEDVDLIIHYDFPSTTNQYIHRSGRTGRMGKKGTVISLVNAKEISFLKKMSNELKIPMKQKRVVRGKIIDA</sequence>
<keyword evidence="2 5" id="KW-0378">Hydrolase</keyword>
<dbReference type="InterPro" id="IPR027417">
    <property type="entry name" value="P-loop_NTPase"/>
</dbReference>
<dbReference type="CDD" id="cd00268">
    <property type="entry name" value="DEADc"/>
    <property type="match status" value="1"/>
</dbReference>
<evidence type="ECO:0000256" key="1">
    <source>
        <dbReference type="ARBA" id="ARBA00022741"/>
    </source>
</evidence>
<dbReference type="InterPro" id="IPR014001">
    <property type="entry name" value="Helicase_ATP-bd"/>
</dbReference>
<dbReference type="PROSITE" id="PS51192">
    <property type="entry name" value="HELICASE_ATP_BIND_1"/>
    <property type="match status" value="1"/>
</dbReference>
<dbReference type="GO" id="GO:0004386">
    <property type="term" value="F:helicase activity"/>
    <property type="evidence" value="ECO:0007669"/>
    <property type="project" value="UniProtKB-KW"/>
</dbReference>
<evidence type="ECO:0000256" key="2">
    <source>
        <dbReference type="ARBA" id="ARBA00022801"/>
    </source>
</evidence>
<keyword evidence="4 5" id="KW-0067">ATP-binding</keyword>
<dbReference type="InterPro" id="IPR011545">
    <property type="entry name" value="DEAD/DEAH_box_helicase_dom"/>
</dbReference>
<proteinExistence type="inferred from homology"/>
<dbReference type="PROSITE" id="PS00039">
    <property type="entry name" value="DEAD_ATP_HELICASE"/>
    <property type="match status" value="1"/>
</dbReference>
<dbReference type="PROSITE" id="PS51194">
    <property type="entry name" value="HELICASE_CTER"/>
    <property type="match status" value="1"/>
</dbReference>